<reference evidence="1 2" key="1">
    <citation type="submission" date="2019-02" db="EMBL/GenBank/DDBJ databases">
        <title>Jishengella sp. nov., isolated from a root of Zingiber montanum.</title>
        <authorList>
            <person name="Kuncharoen N."/>
            <person name="Kudo T."/>
            <person name="Masahiro Y."/>
            <person name="Ohkuma M."/>
            <person name="Tanasupawat S."/>
        </authorList>
    </citation>
    <scope>NUCLEOTIDE SEQUENCE [LARGE SCALE GENOMIC DNA]</scope>
    <source>
        <strain evidence="1 2">PLAI 1-1</strain>
    </source>
</reference>
<name>A0A4R0GE89_9ACTN</name>
<evidence type="ECO:0000313" key="1">
    <source>
        <dbReference type="EMBL" id="TCB94492.1"/>
    </source>
</evidence>
<protein>
    <submittedName>
        <fullName evidence="1">Uncharacterized protein</fullName>
    </submittedName>
</protein>
<comment type="caution">
    <text evidence="1">The sequence shown here is derived from an EMBL/GenBank/DDBJ whole genome shotgun (WGS) entry which is preliminary data.</text>
</comment>
<organism evidence="1 2">
    <name type="scientific">Micromonospora zingiberis</name>
    <dbReference type="NCBI Taxonomy" id="2053011"/>
    <lineage>
        <taxon>Bacteria</taxon>
        <taxon>Bacillati</taxon>
        <taxon>Actinomycetota</taxon>
        <taxon>Actinomycetes</taxon>
        <taxon>Micromonosporales</taxon>
        <taxon>Micromonosporaceae</taxon>
        <taxon>Micromonospora</taxon>
    </lineage>
</organism>
<gene>
    <name evidence="1" type="ORF">E0H26_21250</name>
</gene>
<accession>A0A4R0GE89</accession>
<dbReference type="EMBL" id="SJJR01000016">
    <property type="protein sequence ID" value="TCB94492.1"/>
    <property type="molecule type" value="Genomic_DNA"/>
</dbReference>
<evidence type="ECO:0000313" key="2">
    <source>
        <dbReference type="Proteomes" id="UP000292274"/>
    </source>
</evidence>
<keyword evidence="2" id="KW-1185">Reference proteome</keyword>
<proteinExistence type="predicted"/>
<sequence>MWNRRSCRCAGC</sequence>
<dbReference type="Proteomes" id="UP000292274">
    <property type="component" value="Unassembled WGS sequence"/>
</dbReference>